<evidence type="ECO:0000313" key="6">
    <source>
        <dbReference type="EMBL" id="AZG78813.1"/>
    </source>
</evidence>
<dbReference type="InterPro" id="IPR058647">
    <property type="entry name" value="BSH_CzcB-like"/>
</dbReference>
<feature type="domain" description="CzcB-like C-terminal circularly permuted SH3-like" evidence="5">
    <location>
        <begin position="369"/>
        <end position="427"/>
    </location>
</feature>
<dbReference type="NCBIfam" id="TIGR01730">
    <property type="entry name" value="RND_mfp"/>
    <property type="match status" value="1"/>
</dbReference>
<evidence type="ECO:0000256" key="2">
    <source>
        <dbReference type="SAM" id="Coils"/>
    </source>
</evidence>
<feature type="domain" description="CzcB-like barrel-sandwich hybrid" evidence="4">
    <location>
        <begin position="159"/>
        <end position="284"/>
    </location>
</feature>
<comment type="similarity">
    <text evidence="1">Belongs to the membrane fusion protein (MFP) (TC 8.A.1) family.</text>
</comment>
<dbReference type="EMBL" id="CP034087">
    <property type="protein sequence ID" value="AZG78813.1"/>
    <property type="molecule type" value="Genomic_DNA"/>
</dbReference>
<dbReference type="Proteomes" id="UP000273982">
    <property type="component" value="Plasmid pGW6_1"/>
</dbReference>
<evidence type="ECO:0000259" key="5">
    <source>
        <dbReference type="Pfam" id="PF25975"/>
    </source>
</evidence>
<dbReference type="Gene3D" id="1.10.287.470">
    <property type="entry name" value="Helix hairpin bin"/>
    <property type="match status" value="1"/>
</dbReference>
<protein>
    <submittedName>
        <fullName evidence="6">Efflux RND transporter periplasmic adaptor subunit</fullName>
    </submittedName>
</protein>
<accession>A0A3G8MA06</accession>
<dbReference type="PANTHER" id="PTHR30469:SF15">
    <property type="entry name" value="HLYD FAMILY OF SECRETION PROTEINS"/>
    <property type="match status" value="1"/>
</dbReference>
<dbReference type="PANTHER" id="PTHR30469">
    <property type="entry name" value="MULTIDRUG RESISTANCE PROTEIN MDTA"/>
    <property type="match status" value="1"/>
</dbReference>
<keyword evidence="6" id="KW-0614">Plasmid</keyword>
<reference evidence="6 7" key="1">
    <citation type="submission" date="2018-11" db="EMBL/GenBank/DDBJ databases">
        <title>Genome squencing of methanotrophic bacteria isolated from alkaline groundwater in Korea.</title>
        <authorList>
            <person name="Nguyen L.N."/>
        </authorList>
    </citation>
    <scope>NUCLEOTIDE SEQUENCE [LARGE SCALE GENOMIC DNA]</scope>
    <source>
        <strain evidence="6 7">GW6</strain>
        <plasmid evidence="7">pgw6_1</plasmid>
    </source>
</reference>
<dbReference type="Gene3D" id="2.40.50.100">
    <property type="match status" value="1"/>
</dbReference>
<keyword evidence="2" id="KW-0175">Coiled coil</keyword>
<dbReference type="InterPro" id="IPR006143">
    <property type="entry name" value="RND_pump_MFP"/>
</dbReference>
<organism evidence="6 7">
    <name type="scientific">Methylocystis rosea</name>
    <dbReference type="NCBI Taxonomy" id="173366"/>
    <lineage>
        <taxon>Bacteria</taxon>
        <taxon>Pseudomonadati</taxon>
        <taxon>Pseudomonadota</taxon>
        <taxon>Alphaproteobacteria</taxon>
        <taxon>Hyphomicrobiales</taxon>
        <taxon>Methylocystaceae</taxon>
        <taxon>Methylocystis</taxon>
    </lineage>
</organism>
<evidence type="ECO:0000256" key="1">
    <source>
        <dbReference type="ARBA" id="ARBA00009477"/>
    </source>
</evidence>
<dbReference type="Pfam" id="PF25954">
    <property type="entry name" value="Beta-barrel_RND_2"/>
    <property type="match status" value="1"/>
</dbReference>
<geneLocation type="plasmid" evidence="7">
    <name>pgw6_1</name>
</geneLocation>
<dbReference type="Gene3D" id="2.40.30.170">
    <property type="match status" value="1"/>
</dbReference>
<dbReference type="SUPFAM" id="SSF111369">
    <property type="entry name" value="HlyD-like secretion proteins"/>
    <property type="match status" value="1"/>
</dbReference>
<dbReference type="InterPro" id="IPR058792">
    <property type="entry name" value="Beta-barrel_RND_2"/>
</dbReference>
<feature type="coiled-coil region" evidence="2">
    <location>
        <begin position="197"/>
        <end position="255"/>
    </location>
</feature>
<name>A0A3G8MA06_9HYPH</name>
<evidence type="ECO:0000259" key="4">
    <source>
        <dbReference type="Pfam" id="PF25973"/>
    </source>
</evidence>
<dbReference type="KEGG" id="mros:EHO51_18415"/>
<evidence type="ECO:0000259" key="3">
    <source>
        <dbReference type="Pfam" id="PF25954"/>
    </source>
</evidence>
<sequence>MVSAPQLTRCGARASLTDQRIFECQPTQTALLLDLRTPCAAQRLTEIRREKCLDQWKIPRSLEVHRPFIRTVNKYPPSRNAVTGHRRLTTTRQLSAIFCIAILALAGCSDAVQESDEGAGGVSVQVGAITKKDLRARVEAYGAVEPEPAKAGHPGGGAKLAAPIAGIVVGIHAKEGQSVKAGDVVVELDNRIAQAAIDKARHALVFAQQAAERQEKLINIGGTTMQAKQDAAQRLATARADLASAQAAIAQVQLASPLDGLVARVNALPGQTVDLNTVVAEIVDLKRLVATVAVPSDEAAQIKKGQTAEIYTDSSSKPITTGHVSFVSPSVDQRTGAAPVRILLPEDSGLRPGEFVRARIITEERIGCLAVPRESVVKVAGQPAIYLVKDHRAIQTPVDTGLRDGGFIEVKAKGLKVGDSIVAIGAYGLPDGTKIKTTKQ</sequence>
<evidence type="ECO:0000313" key="7">
    <source>
        <dbReference type="Proteomes" id="UP000273982"/>
    </source>
</evidence>
<dbReference type="Gene3D" id="2.40.420.20">
    <property type="match status" value="1"/>
</dbReference>
<dbReference type="GO" id="GO:1990281">
    <property type="term" value="C:efflux pump complex"/>
    <property type="evidence" value="ECO:0007669"/>
    <property type="project" value="TreeGrafter"/>
</dbReference>
<dbReference type="GO" id="GO:0015562">
    <property type="term" value="F:efflux transmembrane transporter activity"/>
    <property type="evidence" value="ECO:0007669"/>
    <property type="project" value="TreeGrafter"/>
</dbReference>
<dbReference type="Pfam" id="PF25973">
    <property type="entry name" value="BSH_CzcB"/>
    <property type="match status" value="1"/>
</dbReference>
<dbReference type="AlphaFoldDB" id="A0A3G8MA06"/>
<proteinExistence type="inferred from homology"/>
<dbReference type="InterPro" id="IPR058649">
    <property type="entry name" value="CzcB_C"/>
</dbReference>
<dbReference type="Pfam" id="PF25975">
    <property type="entry name" value="CzcB_C"/>
    <property type="match status" value="1"/>
</dbReference>
<gene>
    <name evidence="6" type="ORF">EHO51_18415</name>
</gene>
<feature type="domain" description="CusB-like beta-barrel" evidence="3">
    <location>
        <begin position="291"/>
        <end position="362"/>
    </location>
</feature>